<dbReference type="PANTHER" id="PTHR35981">
    <property type="entry name" value="ION TRANSPORT PEPTIDE, ISOFORM C"/>
    <property type="match status" value="1"/>
</dbReference>
<dbReference type="AlphaFoldDB" id="A0A423SUR3"/>
<reference evidence="8 9" key="2">
    <citation type="submission" date="2019-01" db="EMBL/GenBank/DDBJ databases">
        <title>The decoding of complex shrimp genome reveals the adaptation for benthos swimmer, frequently molting mechanism and breeding impact on genome.</title>
        <authorList>
            <person name="Sun Y."/>
            <person name="Gao Y."/>
            <person name="Yu Y."/>
        </authorList>
    </citation>
    <scope>NUCLEOTIDE SEQUENCE [LARGE SCALE GENOMIC DNA]</scope>
    <source>
        <tissue evidence="8">Muscle</tissue>
    </source>
</reference>
<gene>
    <name evidence="8" type="ORF">C7M84_013956</name>
</gene>
<keyword evidence="5 7" id="KW-1015">Disulfide bond</keyword>
<evidence type="ECO:0000313" key="8">
    <source>
        <dbReference type="EMBL" id="ROT67920.1"/>
    </source>
</evidence>
<reference evidence="8 9" key="1">
    <citation type="submission" date="2018-04" db="EMBL/GenBank/DDBJ databases">
        <authorList>
            <person name="Zhang X."/>
            <person name="Yuan J."/>
            <person name="Li F."/>
            <person name="Xiang J."/>
        </authorList>
    </citation>
    <scope>NUCLEOTIDE SEQUENCE [LARGE SCALE GENOMIC DNA]</scope>
    <source>
        <tissue evidence="8">Muscle</tissue>
    </source>
</reference>
<dbReference type="InterPro" id="IPR031098">
    <property type="entry name" value="Crust_neurohorm"/>
</dbReference>
<evidence type="ECO:0000256" key="5">
    <source>
        <dbReference type="ARBA" id="ARBA00023157"/>
    </source>
</evidence>
<comment type="subcellular location">
    <subcellularLocation>
        <location evidence="1">Secreted</location>
    </subcellularLocation>
</comment>
<accession>A0A423SUR3</accession>
<dbReference type="Pfam" id="PF01147">
    <property type="entry name" value="Crust_neurohorm"/>
    <property type="match status" value="1"/>
</dbReference>
<dbReference type="SUPFAM" id="SSF81778">
    <property type="entry name" value="Crustacean CHH/MIH/GIH neurohormone"/>
    <property type="match status" value="1"/>
</dbReference>
<dbReference type="Gene3D" id="1.10.2010.10">
    <property type="entry name" value="Crustacean CHH/MIH/GIH neurohormone"/>
    <property type="match status" value="1"/>
</dbReference>
<dbReference type="InterPro" id="IPR035957">
    <property type="entry name" value="Crust_neurohorm_sf"/>
</dbReference>
<proteinExistence type="inferred from homology"/>
<dbReference type="GO" id="GO:0007218">
    <property type="term" value="P:neuropeptide signaling pathway"/>
    <property type="evidence" value="ECO:0007669"/>
    <property type="project" value="UniProtKB-KW"/>
</dbReference>
<dbReference type="OrthoDB" id="6330469at2759"/>
<name>A0A423SUR3_PENVA</name>
<dbReference type="EMBL" id="QCYY01002737">
    <property type="protein sequence ID" value="ROT67920.1"/>
    <property type="molecule type" value="Genomic_DNA"/>
</dbReference>
<dbReference type="GO" id="GO:0005184">
    <property type="term" value="F:neuropeptide hormone activity"/>
    <property type="evidence" value="ECO:0007669"/>
    <property type="project" value="InterPro"/>
</dbReference>
<dbReference type="Proteomes" id="UP000283509">
    <property type="component" value="Unassembled WGS sequence"/>
</dbReference>
<dbReference type="InterPro" id="IPR018251">
    <property type="entry name" value="Crust_neurhormone_CS"/>
</dbReference>
<keyword evidence="6" id="KW-0527">Neuropeptide</keyword>
<organism evidence="8 9">
    <name type="scientific">Penaeus vannamei</name>
    <name type="common">Whiteleg shrimp</name>
    <name type="synonym">Litopenaeus vannamei</name>
    <dbReference type="NCBI Taxonomy" id="6689"/>
    <lineage>
        <taxon>Eukaryota</taxon>
        <taxon>Metazoa</taxon>
        <taxon>Ecdysozoa</taxon>
        <taxon>Arthropoda</taxon>
        <taxon>Crustacea</taxon>
        <taxon>Multicrustacea</taxon>
        <taxon>Malacostraca</taxon>
        <taxon>Eumalacostraca</taxon>
        <taxon>Eucarida</taxon>
        <taxon>Decapoda</taxon>
        <taxon>Dendrobranchiata</taxon>
        <taxon>Penaeoidea</taxon>
        <taxon>Penaeidae</taxon>
        <taxon>Penaeus</taxon>
    </lineage>
</organism>
<feature type="disulfide bond" evidence="7">
    <location>
        <begin position="111"/>
        <end position="137"/>
    </location>
</feature>
<comment type="similarity">
    <text evidence="2">Belongs to the arthropod CHH/MIH/GIH/VIH hormone family.</text>
</comment>
<evidence type="ECO:0000256" key="6">
    <source>
        <dbReference type="ARBA" id="ARBA00023320"/>
    </source>
</evidence>
<comment type="caution">
    <text evidence="8">The sequence shown here is derived from an EMBL/GenBank/DDBJ whole genome shotgun (WGS) entry which is preliminary data.</text>
</comment>
<feature type="disulfide bond" evidence="7">
    <location>
        <begin position="92"/>
        <end position="128"/>
    </location>
</feature>
<dbReference type="GO" id="GO:0005576">
    <property type="term" value="C:extracellular region"/>
    <property type="evidence" value="ECO:0007669"/>
    <property type="project" value="UniProtKB-SubCell"/>
</dbReference>
<evidence type="ECO:0000256" key="4">
    <source>
        <dbReference type="ARBA" id="ARBA00022702"/>
    </source>
</evidence>
<keyword evidence="4" id="KW-0372">Hormone</keyword>
<dbReference type="PANTHER" id="PTHR35981:SF2">
    <property type="entry name" value="ION TRANSPORT PEPTIDE, ISOFORM C"/>
    <property type="match status" value="1"/>
</dbReference>
<keyword evidence="3" id="KW-0964">Secreted</keyword>
<evidence type="ECO:0000256" key="2">
    <source>
        <dbReference type="ARBA" id="ARBA00005447"/>
    </source>
</evidence>
<evidence type="ECO:0000256" key="3">
    <source>
        <dbReference type="ARBA" id="ARBA00022525"/>
    </source>
</evidence>
<dbReference type="GO" id="GO:0007623">
    <property type="term" value="P:circadian rhythm"/>
    <property type="evidence" value="ECO:0007669"/>
    <property type="project" value="TreeGrafter"/>
</dbReference>
<dbReference type="PRINTS" id="PR00550">
    <property type="entry name" value="HYPRGLYCEMIC"/>
</dbReference>
<feature type="disulfide bond" evidence="7">
    <location>
        <begin position="108"/>
        <end position="124"/>
    </location>
</feature>
<dbReference type="InterPro" id="IPR001166">
    <property type="entry name" value="Hyperglycemic"/>
</dbReference>
<sequence length="162" mass="18756">MARKHPCHGDKISPQHPPTAFAFRRAVAEADFAGSLQRQLERKMVVPKALHFDKIFQKRLMLFLVLMICQQGYASFIKVRPNTLREFQFLKCQGEFNKAQYVSLSHVCEDCHNLYRQPEILTECKANCFQNTLFPTCVSLLMLDRHEDDLNKKVALISGQEL</sequence>
<protein>
    <submittedName>
        <fullName evidence="8">Iron transport protein</fullName>
    </submittedName>
</protein>
<evidence type="ECO:0000313" key="9">
    <source>
        <dbReference type="Proteomes" id="UP000283509"/>
    </source>
</evidence>
<keyword evidence="9" id="KW-1185">Reference proteome</keyword>
<evidence type="ECO:0000256" key="7">
    <source>
        <dbReference type="PIRSR" id="PIRSR631098-51"/>
    </source>
</evidence>
<dbReference type="PROSITE" id="PS01250">
    <property type="entry name" value="CHH_MIH_GIH"/>
    <property type="match status" value="1"/>
</dbReference>
<evidence type="ECO:0000256" key="1">
    <source>
        <dbReference type="ARBA" id="ARBA00004613"/>
    </source>
</evidence>